<name>A0A4Z1P628_9PEZI</name>
<keyword evidence="3" id="KW-1185">Reference proteome</keyword>
<gene>
    <name evidence="2" type="ORF">E6O75_ATG02252</name>
</gene>
<evidence type="ECO:0000256" key="1">
    <source>
        <dbReference type="SAM" id="MobiDB-lite"/>
    </source>
</evidence>
<feature type="compositionally biased region" description="Polar residues" evidence="1">
    <location>
        <begin position="20"/>
        <end position="30"/>
    </location>
</feature>
<comment type="caution">
    <text evidence="2">The sequence shown here is derived from an EMBL/GenBank/DDBJ whole genome shotgun (WGS) entry which is preliminary data.</text>
</comment>
<protein>
    <submittedName>
        <fullName evidence="2">Uncharacterized protein</fullName>
    </submittedName>
</protein>
<evidence type="ECO:0000313" key="2">
    <source>
        <dbReference type="EMBL" id="TID23078.1"/>
    </source>
</evidence>
<dbReference type="Proteomes" id="UP000298493">
    <property type="component" value="Unassembled WGS sequence"/>
</dbReference>
<sequence>MRISLSRHDSQAVECSIFSTASASNPTKPNQMPIPDAITKSPMSVFNNTPFPFQLSVRKPVPHPASRRPTLKTFS</sequence>
<feature type="compositionally biased region" description="Basic residues" evidence="1">
    <location>
        <begin position="65"/>
        <end position="75"/>
    </location>
</feature>
<feature type="region of interest" description="Disordered" evidence="1">
    <location>
        <begin position="56"/>
        <end position="75"/>
    </location>
</feature>
<feature type="region of interest" description="Disordered" evidence="1">
    <location>
        <begin position="20"/>
        <end position="41"/>
    </location>
</feature>
<dbReference type="AlphaFoldDB" id="A0A4Z1P628"/>
<accession>A0A4Z1P628</accession>
<reference evidence="2 3" key="1">
    <citation type="submission" date="2019-04" db="EMBL/GenBank/DDBJ databases">
        <title>High contiguity whole genome sequence and gene annotation resource for two Venturia nashicola isolates.</title>
        <authorList>
            <person name="Prokchorchik M."/>
            <person name="Won K."/>
            <person name="Lee Y."/>
            <person name="Choi E.D."/>
            <person name="Segonzac C."/>
            <person name="Sohn K.H."/>
        </authorList>
    </citation>
    <scope>NUCLEOTIDE SEQUENCE [LARGE SCALE GENOMIC DNA]</scope>
    <source>
        <strain evidence="2 3">PRI2</strain>
    </source>
</reference>
<organism evidence="2 3">
    <name type="scientific">Venturia nashicola</name>
    <dbReference type="NCBI Taxonomy" id="86259"/>
    <lineage>
        <taxon>Eukaryota</taxon>
        <taxon>Fungi</taxon>
        <taxon>Dikarya</taxon>
        <taxon>Ascomycota</taxon>
        <taxon>Pezizomycotina</taxon>
        <taxon>Dothideomycetes</taxon>
        <taxon>Pleosporomycetidae</taxon>
        <taxon>Venturiales</taxon>
        <taxon>Venturiaceae</taxon>
        <taxon>Venturia</taxon>
    </lineage>
</organism>
<evidence type="ECO:0000313" key="3">
    <source>
        <dbReference type="Proteomes" id="UP000298493"/>
    </source>
</evidence>
<dbReference type="EMBL" id="SNSC02000007">
    <property type="protein sequence ID" value="TID23078.1"/>
    <property type="molecule type" value="Genomic_DNA"/>
</dbReference>
<proteinExistence type="predicted"/>